<protein>
    <recommendedName>
        <fullName evidence="3">Regulatory protein GemA</fullName>
    </recommendedName>
</protein>
<gene>
    <name evidence="1" type="ORF">PAN31117_02791</name>
</gene>
<keyword evidence="2" id="KW-1185">Reference proteome</keyword>
<dbReference type="InterPro" id="IPR009363">
    <property type="entry name" value="Phage_Mu_Gp16"/>
</dbReference>
<evidence type="ECO:0000313" key="1">
    <source>
        <dbReference type="EMBL" id="VVE67853.1"/>
    </source>
</evidence>
<name>A0A5E5A5S6_9BURK</name>
<dbReference type="EMBL" id="CABPSP010000007">
    <property type="protein sequence ID" value="VVE67853.1"/>
    <property type="molecule type" value="Genomic_DNA"/>
</dbReference>
<dbReference type="Proteomes" id="UP000383122">
    <property type="component" value="Unassembled WGS sequence"/>
</dbReference>
<reference evidence="1 2" key="1">
    <citation type="submission" date="2019-08" db="EMBL/GenBank/DDBJ databases">
        <authorList>
            <person name="Peeters C."/>
        </authorList>
    </citation>
    <scope>NUCLEOTIDE SEQUENCE [LARGE SCALE GENOMIC DNA]</scope>
    <source>
        <strain evidence="1 2">LMG 31117</strain>
    </source>
</reference>
<evidence type="ECO:0000313" key="2">
    <source>
        <dbReference type="Proteomes" id="UP000383122"/>
    </source>
</evidence>
<sequence length="137" mass="15586">MISGKLLTLIHVARQKLGMDDDTYRAMLFEVAGVRSAKDLTPATVERVLRHMKRSGFVPKESLGRRPKVANIHEPKLRKIEALLADAGRSWSYITKGMVKRICKVDAIEFCQGEELTMLIAALQKDADRRRNGLRRR</sequence>
<dbReference type="Pfam" id="PF06252">
    <property type="entry name" value="GemA"/>
    <property type="match status" value="1"/>
</dbReference>
<organism evidence="1 2">
    <name type="scientific">Pandoraea anapnoica</name>
    <dbReference type="NCBI Taxonomy" id="2508301"/>
    <lineage>
        <taxon>Bacteria</taxon>
        <taxon>Pseudomonadati</taxon>
        <taxon>Pseudomonadota</taxon>
        <taxon>Betaproteobacteria</taxon>
        <taxon>Burkholderiales</taxon>
        <taxon>Burkholderiaceae</taxon>
        <taxon>Pandoraea</taxon>
    </lineage>
</organism>
<dbReference type="AlphaFoldDB" id="A0A5E5A5S6"/>
<accession>A0A5E5A5S6</accession>
<evidence type="ECO:0008006" key="3">
    <source>
        <dbReference type="Google" id="ProtNLM"/>
    </source>
</evidence>
<proteinExistence type="predicted"/>